<dbReference type="EMBL" id="CP000927">
    <property type="protein sequence ID" value="ABZ74171.1"/>
    <property type="molecule type" value="Genomic_DNA"/>
</dbReference>
<evidence type="ECO:0000313" key="1">
    <source>
        <dbReference type="EMBL" id="ABZ74171.1"/>
    </source>
</evidence>
<dbReference type="HOGENOM" id="CLU_068450_0_0_5"/>
<protein>
    <recommendedName>
        <fullName evidence="2">DUF2252 domain-containing protein</fullName>
    </recommendedName>
</protein>
<evidence type="ECO:0008006" key="2">
    <source>
        <dbReference type="Google" id="ProtNLM"/>
    </source>
</evidence>
<dbReference type="InterPro" id="IPR018721">
    <property type="entry name" value="DUF2252"/>
</dbReference>
<dbReference type="Pfam" id="PF10009">
    <property type="entry name" value="DUF2252"/>
    <property type="match status" value="1"/>
</dbReference>
<dbReference type="AlphaFoldDB" id="B0T7A7"/>
<dbReference type="OrthoDB" id="1491115at2"/>
<organism evidence="1">
    <name type="scientific">Caulobacter sp. (strain K31)</name>
    <dbReference type="NCBI Taxonomy" id="366602"/>
    <lineage>
        <taxon>Bacteria</taxon>
        <taxon>Pseudomonadati</taxon>
        <taxon>Pseudomonadota</taxon>
        <taxon>Alphaproteobacteria</taxon>
        <taxon>Caulobacterales</taxon>
        <taxon>Caulobacteraceae</taxon>
        <taxon>Caulobacter</taxon>
    </lineage>
</organism>
<accession>B0T7A7</accession>
<dbReference type="KEGG" id="cak:Caul_5051"/>
<gene>
    <name evidence="1" type="ordered locus">Caul_5051</name>
</gene>
<dbReference type="eggNOG" id="COG4320">
    <property type="taxonomic scope" value="Bacteria"/>
</dbReference>
<sequence>MTTSIKASVKAYEAWLEAALGGDLVETDLRDKHKKMRDGAFPFLRATYWRWAETILEICPDLATAPPVLAIGDTHVENFGCWRDAEGRLVWGANDFDDAAVMPYPLDLVRLAASALLARKGGALDFRQVCNSILAGYVAGLADPRPFILERAHGWLREAVMLSEQERAAYWPKYDKPDDPSIQPRYLRLLREAMPDPTAAFAAFPRSAGLGSLGRPRFVARTAWRGGPVLREAKAVVVSAWVLRHGGDATVRIADIAGGRFRAPDPHYRVADGVVVRRLSPSSRKIEAKDSKDRALLLSLDMLTAMGREIAACHAGDRDRAPALGEHLRSLTPGWLQDHARVAASQVEADQAAFSKE</sequence>
<proteinExistence type="predicted"/>
<dbReference type="PANTHER" id="PTHR39441">
    <property type="entry name" value="DUF2252 DOMAIN-CONTAINING PROTEIN"/>
    <property type="match status" value="1"/>
</dbReference>
<reference evidence="1" key="1">
    <citation type="submission" date="2008-01" db="EMBL/GenBank/DDBJ databases">
        <title>Complete sequence of chromosome of Caulobacter sp. K31.</title>
        <authorList>
            <consortium name="US DOE Joint Genome Institute"/>
            <person name="Copeland A."/>
            <person name="Lucas S."/>
            <person name="Lapidus A."/>
            <person name="Barry K."/>
            <person name="Glavina del Rio T."/>
            <person name="Dalin E."/>
            <person name="Tice H."/>
            <person name="Pitluck S."/>
            <person name="Bruce D."/>
            <person name="Goodwin L."/>
            <person name="Thompson L.S."/>
            <person name="Brettin T."/>
            <person name="Detter J.C."/>
            <person name="Han C."/>
            <person name="Schmutz J."/>
            <person name="Larimer F."/>
            <person name="Land M."/>
            <person name="Hauser L."/>
            <person name="Kyrpides N."/>
            <person name="Kim E."/>
            <person name="Stephens C."/>
            <person name="Richardson P."/>
        </authorList>
    </citation>
    <scope>NUCLEOTIDE SEQUENCE [LARGE SCALE GENOMIC DNA]</scope>
    <source>
        <strain evidence="1">K31</strain>
    </source>
</reference>
<dbReference type="InterPro" id="IPR011009">
    <property type="entry name" value="Kinase-like_dom_sf"/>
</dbReference>
<name>B0T7A7_CAUSK</name>
<dbReference type="SUPFAM" id="SSF56112">
    <property type="entry name" value="Protein kinase-like (PK-like)"/>
    <property type="match status" value="1"/>
</dbReference>
<dbReference type="PANTHER" id="PTHR39441:SF1">
    <property type="entry name" value="DUF2252 DOMAIN-CONTAINING PROTEIN"/>
    <property type="match status" value="1"/>
</dbReference>